<dbReference type="InterPro" id="IPR036412">
    <property type="entry name" value="HAD-like_sf"/>
</dbReference>
<dbReference type="EMBL" id="JAGETZ010000001">
    <property type="protein sequence ID" value="MBO2007981.1"/>
    <property type="molecule type" value="Genomic_DNA"/>
</dbReference>
<dbReference type="RefSeq" id="WP_208173502.1">
    <property type="nucleotide sequence ID" value="NZ_JAGETZ010000001.1"/>
</dbReference>
<protein>
    <submittedName>
        <fullName evidence="2">HAD family hydrolase</fullName>
    </submittedName>
</protein>
<proteinExistence type="predicted"/>
<dbReference type="PROSITE" id="PS50969">
    <property type="entry name" value="FCP1"/>
    <property type="match status" value="1"/>
</dbReference>
<comment type="caution">
    <text evidence="2">The sequence shown here is derived from an EMBL/GenBank/DDBJ whole genome shotgun (WGS) entry which is preliminary data.</text>
</comment>
<dbReference type="PANTHER" id="PTHR12210">
    <property type="entry name" value="DULLARD PROTEIN PHOSPHATASE"/>
    <property type="match status" value="1"/>
</dbReference>
<sequence>MTSKILLILDLDETLIHATATKLGDDFAFQLYHYYVYKRPGLDAFLAACAEKFDLAVWSSASDDYVKQVVAQIFPLEMKPVFVWGRSRCTPLVSRQNDGYGDYNPDGFSHHEYAKLLKKVRRLGYDAHRVLIVDDTPEKVRNCYGNAIYPTPFLGDPGDSELLILAQYLHSLKDVASVRSIEKRLWQQQFLPGDDRGHRL</sequence>
<evidence type="ECO:0000259" key="1">
    <source>
        <dbReference type="PROSITE" id="PS50969"/>
    </source>
</evidence>
<dbReference type="InterPro" id="IPR050365">
    <property type="entry name" value="TIM50"/>
</dbReference>
<dbReference type="Gene3D" id="3.40.50.1000">
    <property type="entry name" value="HAD superfamily/HAD-like"/>
    <property type="match status" value="1"/>
</dbReference>
<keyword evidence="3" id="KW-1185">Reference proteome</keyword>
<evidence type="ECO:0000313" key="3">
    <source>
        <dbReference type="Proteomes" id="UP000664369"/>
    </source>
</evidence>
<accession>A0ABS3Q9V2</accession>
<dbReference type="GO" id="GO:0016787">
    <property type="term" value="F:hydrolase activity"/>
    <property type="evidence" value="ECO:0007669"/>
    <property type="project" value="UniProtKB-KW"/>
</dbReference>
<evidence type="ECO:0000313" key="2">
    <source>
        <dbReference type="EMBL" id="MBO2007981.1"/>
    </source>
</evidence>
<keyword evidence="2" id="KW-0378">Hydrolase</keyword>
<reference evidence="2 3" key="1">
    <citation type="submission" date="2021-03" db="EMBL/GenBank/DDBJ databases">
        <authorList>
            <person name="Kim M.K."/>
        </authorList>
    </citation>
    <scope>NUCLEOTIDE SEQUENCE [LARGE SCALE GENOMIC DNA]</scope>
    <source>
        <strain evidence="2 3">BT442</strain>
    </source>
</reference>
<feature type="domain" description="FCP1 homology" evidence="1">
    <location>
        <begin position="1"/>
        <end position="172"/>
    </location>
</feature>
<dbReference type="Pfam" id="PF03031">
    <property type="entry name" value="NIF"/>
    <property type="match status" value="1"/>
</dbReference>
<dbReference type="InterPro" id="IPR004274">
    <property type="entry name" value="FCP1_dom"/>
</dbReference>
<dbReference type="Proteomes" id="UP000664369">
    <property type="component" value="Unassembled WGS sequence"/>
</dbReference>
<organism evidence="2 3">
    <name type="scientific">Hymenobacter negativus</name>
    <dbReference type="NCBI Taxonomy" id="2795026"/>
    <lineage>
        <taxon>Bacteria</taxon>
        <taxon>Pseudomonadati</taxon>
        <taxon>Bacteroidota</taxon>
        <taxon>Cytophagia</taxon>
        <taxon>Cytophagales</taxon>
        <taxon>Hymenobacteraceae</taxon>
        <taxon>Hymenobacter</taxon>
    </lineage>
</organism>
<dbReference type="InterPro" id="IPR023214">
    <property type="entry name" value="HAD_sf"/>
</dbReference>
<dbReference type="SMART" id="SM00577">
    <property type="entry name" value="CPDc"/>
    <property type="match status" value="1"/>
</dbReference>
<dbReference type="SUPFAM" id="SSF56784">
    <property type="entry name" value="HAD-like"/>
    <property type="match status" value="1"/>
</dbReference>
<gene>
    <name evidence="2" type="ORF">J4E00_02900</name>
</gene>
<name>A0ABS3Q9V2_9BACT</name>